<evidence type="ECO:0000313" key="2">
    <source>
        <dbReference type="EMBL" id="GIF78539.1"/>
    </source>
</evidence>
<sequence length="136" mass="14141">MAAPPTHIRLKTSQTEANADAERNRLIAAVAAWRCRPEPLHFDPALIQAAMRGAVPTPVLGTTVSANRVSTVTARITADRGRAIRMPATPVGGGAGIRPDDGGGTRLAPPRPAAAIKVRTSTGSKETSGAVHEHWG</sequence>
<protein>
    <submittedName>
        <fullName evidence="2">Uncharacterized protein</fullName>
    </submittedName>
</protein>
<accession>A0ABQ4D4S4</accession>
<dbReference type="Proteomes" id="UP000604117">
    <property type="component" value="Unassembled WGS sequence"/>
</dbReference>
<gene>
    <name evidence="2" type="ORF">Asi02nite_80570</name>
</gene>
<evidence type="ECO:0000256" key="1">
    <source>
        <dbReference type="SAM" id="MobiDB-lite"/>
    </source>
</evidence>
<proteinExistence type="predicted"/>
<dbReference type="EMBL" id="BONE01000158">
    <property type="protein sequence ID" value="GIF78539.1"/>
    <property type="molecule type" value="Genomic_DNA"/>
</dbReference>
<organism evidence="2 3">
    <name type="scientific">Asanoa siamensis</name>
    <dbReference type="NCBI Taxonomy" id="926357"/>
    <lineage>
        <taxon>Bacteria</taxon>
        <taxon>Bacillati</taxon>
        <taxon>Actinomycetota</taxon>
        <taxon>Actinomycetes</taxon>
        <taxon>Micromonosporales</taxon>
        <taxon>Micromonosporaceae</taxon>
        <taxon>Asanoa</taxon>
    </lineage>
</organism>
<comment type="caution">
    <text evidence="2">The sequence shown here is derived from an EMBL/GenBank/DDBJ whole genome shotgun (WGS) entry which is preliminary data.</text>
</comment>
<feature type="region of interest" description="Disordered" evidence="1">
    <location>
        <begin position="85"/>
        <end position="136"/>
    </location>
</feature>
<keyword evidence="3" id="KW-1185">Reference proteome</keyword>
<reference evidence="2 3" key="1">
    <citation type="submission" date="2021-01" db="EMBL/GenBank/DDBJ databases">
        <title>Whole genome shotgun sequence of Asanoa siamensis NBRC 107932.</title>
        <authorList>
            <person name="Komaki H."/>
            <person name="Tamura T."/>
        </authorList>
    </citation>
    <scope>NUCLEOTIDE SEQUENCE [LARGE SCALE GENOMIC DNA]</scope>
    <source>
        <strain evidence="2 3">NBRC 107932</strain>
    </source>
</reference>
<evidence type="ECO:0000313" key="3">
    <source>
        <dbReference type="Proteomes" id="UP000604117"/>
    </source>
</evidence>
<name>A0ABQ4D4S4_9ACTN</name>